<gene>
    <name evidence="1" type="ORF">BTJ39_06050</name>
</gene>
<dbReference type="AlphaFoldDB" id="A0A1S8YPE6"/>
<name>A0A1S8YPE6_9GAMM</name>
<dbReference type="EMBL" id="MRUL01000003">
    <property type="protein sequence ID" value="OON40646.1"/>
    <property type="molecule type" value="Genomic_DNA"/>
</dbReference>
<evidence type="ECO:0000313" key="2">
    <source>
        <dbReference type="Proteomes" id="UP000190667"/>
    </source>
</evidence>
<comment type="caution">
    <text evidence="1">The sequence shown here is derived from an EMBL/GenBank/DDBJ whole genome shotgun (WGS) entry which is preliminary data.</text>
</comment>
<proteinExistence type="predicted"/>
<sequence>MADSRVIMFSRFISSACENTGMKTIVITLEIDVPEYATDKDISDWVDVEYGQCNGMKLDNPCRGGATEIVNHTWKFES</sequence>
<dbReference type="STRING" id="1926881.BTJ39_06050"/>
<dbReference type="Proteomes" id="UP000190667">
    <property type="component" value="Unassembled WGS sequence"/>
</dbReference>
<reference evidence="1 2" key="1">
    <citation type="submission" date="2016-12" db="EMBL/GenBank/DDBJ databases">
        <title>Izhakiella australiana sp. nov. of genus Izhakiella isolated from Australian desert.</title>
        <authorList>
            <person name="Ji M."/>
        </authorList>
    </citation>
    <scope>NUCLEOTIDE SEQUENCE [LARGE SCALE GENOMIC DNA]</scope>
    <source>
        <strain evidence="1 2">D4N98</strain>
    </source>
</reference>
<keyword evidence="2" id="KW-1185">Reference proteome</keyword>
<accession>A0A1S8YPE6</accession>
<organism evidence="1 2">
    <name type="scientific">Izhakiella australiensis</name>
    <dbReference type="NCBI Taxonomy" id="1926881"/>
    <lineage>
        <taxon>Bacteria</taxon>
        <taxon>Pseudomonadati</taxon>
        <taxon>Pseudomonadota</taxon>
        <taxon>Gammaproteobacteria</taxon>
        <taxon>Enterobacterales</taxon>
        <taxon>Erwiniaceae</taxon>
        <taxon>Izhakiella</taxon>
    </lineage>
</organism>
<protein>
    <submittedName>
        <fullName evidence="1">Uncharacterized protein</fullName>
    </submittedName>
</protein>
<evidence type="ECO:0000313" key="1">
    <source>
        <dbReference type="EMBL" id="OON40646.1"/>
    </source>
</evidence>